<feature type="compositionally biased region" description="Low complexity" evidence="1">
    <location>
        <begin position="192"/>
        <end position="211"/>
    </location>
</feature>
<feature type="region of interest" description="Disordered" evidence="1">
    <location>
        <begin position="192"/>
        <end position="240"/>
    </location>
</feature>
<evidence type="ECO:0000313" key="3">
    <source>
        <dbReference type="Proteomes" id="UP001215280"/>
    </source>
</evidence>
<name>A0AAD7KIB1_9AGAR</name>
<dbReference type="EMBL" id="JARJLG010000001">
    <property type="protein sequence ID" value="KAJ7785302.1"/>
    <property type="molecule type" value="Genomic_DNA"/>
</dbReference>
<comment type="caution">
    <text evidence="2">The sequence shown here is derived from an EMBL/GenBank/DDBJ whole genome shotgun (WGS) entry which is preliminary data.</text>
</comment>
<sequence length="376" mass="39089">MANKRAAPSTTPLVDSQGRTHRATSSSPHENLPAPMNPVTTDTSATLVAVTAATVDAPDTTTTVAPATSDATTTDVPATGANATVEFEEMDESLDTEEITMPDQLLVGTSAAADTDIEEFPPLGSPGPEVQSHAAKCKSGKGKKKESAPSIDNPDIVMLSGPPPATSRDYNDEADRNRAHACSLGLPTDVDAPGASSSCRPAAAAPSALDSPPKHQRANTAGRAIPLPGGGDVEHPPRRGPDYHTINGLPPHGAFTPVPCNGGFRRVEGLTSRVLYHNIPVAQQELWNDQEHPKLTAFISGGNNGCVQSACCIAQLIGDHFNMDPDEILVGPPRLAEGSRPDPRAWLIGGLPLEQAQALIDDEGGQTGSEPPKCTS</sequence>
<keyword evidence="3" id="KW-1185">Reference proteome</keyword>
<feature type="region of interest" description="Disordered" evidence="1">
    <location>
        <begin position="60"/>
        <end position="81"/>
    </location>
</feature>
<dbReference type="Proteomes" id="UP001215280">
    <property type="component" value="Unassembled WGS sequence"/>
</dbReference>
<dbReference type="AlphaFoldDB" id="A0AAD7KIB1"/>
<reference evidence="2" key="1">
    <citation type="submission" date="2023-03" db="EMBL/GenBank/DDBJ databases">
        <title>Massive genome expansion in bonnet fungi (Mycena s.s.) driven by repeated elements and novel gene families across ecological guilds.</title>
        <authorList>
            <consortium name="Lawrence Berkeley National Laboratory"/>
            <person name="Harder C.B."/>
            <person name="Miyauchi S."/>
            <person name="Viragh M."/>
            <person name="Kuo A."/>
            <person name="Thoen E."/>
            <person name="Andreopoulos B."/>
            <person name="Lu D."/>
            <person name="Skrede I."/>
            <person name="Drula E."/>
            <person name="Henrissat B."/>
            <person name="Morin E."/>
            <person name="Kohler A."/>
            <person name="Barry K."/>
            <person name="LaButti K."/>
            <person name="Morin E."/>
            <person name="Salamov A."/>
            <person name="Lipzen A."/>
            <person name="Mereny Z."/>
            <person name="Hegedus B."/>
            <person name="Baldrian P."/>
            <person name="Stursova M."/>
            <person name="Weitz H."/>
            <person name="Taylor A."/>
            <person name="Grigoriev I.V."/>
            <person name="Nagy L.G."/>
            <person name="Martin F."/>
            <person name="Kauserud H."/>
        </authorList>
    </citation>
    <scope>NUCLEOTIDE SEQUENCE</scope>
    <source>
        <strain evidence="2">CBHHK188m</strain>
    </source>
</reference>
<organism evidence="2 3">
    <name type="scientific">Mycena maculata</name>
    <dbReference type="NCBI Taxonomy" id="230809"/>
    <lineage>
        <taxon>Eukaryota</taxon>
        <taxon>Fungi</taxon>
        <taxon>Dikarya</taxon>
        <taxon>Basidiomycota</taxon>
        <taxon>Agaricomycotina</taxon>
        <taxon>Agaricomycetes</taxon>
        <taxon>Agaricomycetidae</taxon>
        <taxon>Agaricales</taxon>
        <taxon>Marasmiineae</taxon>
        <taxon>Mycenaceae</taxon>
        <taxon>Mycena</taxon>
    </lineage>
</organism>
<evidence type="ECO:0000313" key="2">
    <source>
        <dbReference type="EMBL" id="KAJ7785302.1"/>
    </source>
</evidence>
<accession>A0AAD7KIB1</accession>
<feature type="region of interest" description="Disordered" evidence="1">
    <location>
        <begin position="117"/>
        <end position="175"/>
    </location>
</feature>
<feature type="compositionally biased region" description="Low complexity" evidence="1">
    <location>
        <begin position="60"/>
        <end position="79"/>
    </location>
</feature>
<feature type="region of interest" description="Disordered" evidence="1">
    <location>
        <begin position="1"/>
        <end position="41"/>
    </location>
</feature>
<evidence type="ECO:0000256" key="1">
    <source>
        <dbReference type="SAM" id="MobiDB-lite"/>
    </source>
</evidence>
<proteinExistence type="predicted"/>
<feature type="compositionally biased region" description="Basic residues" evidence="1">
    <location>
        <begin position="135"/>
        <end position="144"/>
    </location>
</feature>
<gene>
    <name evidence="2" type="ORF">DFH07DRAFT_948382</name>
</gene>
<protein>
    <submittedName>
        <fullName evidence="2">Uncharacterized protein</fullName>
    </submittedName>
</protein>